<dbReference type="PROSITE" id="PS51186">
    <property type="entry name" value="GNAT"/>
    <property type="match status" value="1"/>
</dbReference>
<accession>A0ABZ0L1E8</accession>
<dbReference type="Gene3D" id="3.40.630.30">
    <property type="match status" value="1"/>
</dbReference>
<name>A0ABZ0L1E8_9BACL</name>
<evidence type="ECO:0000313" key="5">
    <source>
        <dbReference type="Proteomes" id="UP001303902"/>
    </source>
</evidence>
<dbReference type="Proteomes" id="UP001303902">
    <property type="component" value="Chromosome"/>
</dbReference>
<dbReference type="Pfam" id="PF00583">
    <property type="entry name" value="Acetyltransf_1"/>
    <property type="match status" value="1"/>
</dbReference>
<dbReference type="InterPro" id="IPR016181">
    <property type="entry name" value="Acyl_CoA_acyltransferase"/>
</dbReference>
<evidence type="ECO:0000256" key="1">
    <source>
        <dbReference type="ARBA" id="ARBA00022679"/>
    </source>
</evidence>
<evidence type="ECO:0000259" key="3">
    <source>
        <dbReference type="PROSITE" id="PS51186"/>
    </source>
</evidence>
<dbReference type="InterPro" id="IPR000182">
    <property type="entry name" value="GNAT_dom"/>
</dbReference>
<dbReference type="RefSeq" id="WP_317965401.1">
    <property type="nucleotide sequence ID" value="NZ_CP129118.1"/>
</dbReference>
<proteinExistence type="predicted"/>
<organism evidence="4 5">
    <name type="scientific">Sporosarcina oncorhynchi</name>
    <dbReference type="NCBI Taxonomy" id="3056444"/>
    <lineage>
        <taxon>Bacteria</taxon>
        <taxon>Bacillati</taxon>
        <taxon>Bacillota</taxon>
        <taxon>Bacilli</taxon>
        <taxon>Bacillales</taxon>
        <taxon>Caryophanaceae</taxon>
        <taxon>Sporosarcina</taxon>
    </lineage>
</organism>
<sequence length="173" mass="19645">MIIREAIMGDEDGIARVHVDSWRTTYKGIVSNDYLRTLSYEQRAENWRRGIGKSALYVAEENGQIVGFATGGKERTGNYDADAELYAIYLLQSVQGQGVGKQLVRKLAEEMKRLNFSSLLVWVLDQNPSKKFYESLGGKRIDETMIDIAGEQFKEVAYHWDDLKLLMNAGTIK</sequence>
<evidence type="ECO:0000313" key="4">
    <source>
        <dbReference type="EMBL" id="WOV86326.1"/>
    </source>
</evidence>
<dbReference type="SUPFAM" id="SSF55729">
    <property type="entry name" value="Acyl-CoA N-acyltransferases (Nat)"/>
    <property type="match status" value="1"/>
</dbReference>
<keyword evidence="1" id="KW-0808">Transferase</keyword>
<dbReference type="InterPro" id="IPR050832">
    <property type="entry name" value="Bact_Acetyltransf"/>
</dbReference>
<gene>
    <name evidence="4" type="ORF">QWT69_10280</name>
</gene>
<keyword evidence="5" id="KW-1185">Reference proteome</keyword>
<dbReference type="EMBL" id="CP129118">
    <property type="protein sequence ID" value="WOV86326.1"/>
    <property type="molecule type" value="Genomic_DNA"/>
</dbReference>
<protein>
    <submittedName>
        <fullName evidence="4">GNAT family N-acetyltransferase</fullName>
    </submittedName>
</protein>
<dbReference type="PANTHER" id="PTHR43877">
    <property type="entry name" value="AMINOALKYLPHOSPHONATE N-ACETYLTRANSFERASE-RELATED-RELATED"/>
    <property type="match status" value="1"/>
</dbReference>
<feature type="domain" description="N-acetyltransferase" evidence="3">
    <location>
        <begin position="1"/>
        <end position="170"/>
    </location>
</feature>
<reference evidence="4 5" key="1">
    <citation type="submission" date="2023-06" db="EMBL/GenBank/DDBJ databases">
        <title>Sporosarcina sp. nov., isolated from Korean tranditional fermented seafood 'Jeotgal'.</title>
        <authorList>
            <person name="Yang A.I."/>
            <person name="Shin N.-R."/>
        </authorList>
    </citation>
    <scope>NUCLEOTIDE SEQUENCE [LARGE SCALE GENOMIC DNA]</scope>
    <source>
        <strain evidence="4 5">T2O-4</strain>
    </source>
</reference>
<dbReference type="CDD" id="cd04301">
    <property type="entry name" value="NAT_SF"/>
    <property type="match status" value="1"/>
</dbReference>
<evidence type="ECO:0000256" key="2">
    <source>
        <dbReference type="ARBA" id="ARBA00023315"/>
    </source>
</evidence>
<keyword evidence="2" id="KW-0012">Acyltransferase</keyword>